<organism evidence="1 2">
    <name type="scientific">Aliarcobacter thereius</name>
    <dbReference type="NCBI Taxonomy" id="544718"/>
    <lineage>
        <taxon>Bacteria</taxon>
        <taxon>Pseudomonadati</taxon>
        <taxon>Campylobacterota</taxon>
        <taxon>Epsilonproteobacteria</taxon>
        <taxon>Campylobacterales</taxon>
        <taxon>Arcobacteraceae</taxon>
        <taxon>Aliarcobacter</taxon>
    </lineage>
</organism>
<dbReference type="STRING" id="544718.AAX25_01051"/>
<dbReference type="EMBL" id="LCUJ01000001">
    <property type="protein sequence ID" value="OCM00029.1"/>
    <property type="molecule type" value="Genomic_DNA"/>
</dbReference>
<proteinExistence type="predicted"/>
<sequence length="322" mass="37574">MEIQNNQNLYNTYHKNREKLDVLPIEAFKIDKNNIAGNKDNPNNIETKPYVTASNSRFAYVIKSGIDKDTPVYDHFINLGEQQTEFIETKGKYLDPNGYSWYQSSKIATYGNLYEEAKDFENFVDNLMKQGYGEWDALGRAATYAKAGLLDYGKQKAIPIYPLAYDDKKQHGFHLIDNPLLKKAFLETLNSLDNVTAAQLVDSFFEDFPNKVPTAFQELLSQFGIKLEELKETQPEEERSKFTFTGDININDKMSLEYQNFIFDTLIGFFKDRVVFLEEFEEKEPDARLENLRNAYDILIENFKKNTKEYNETKNILNQYMR</sequence>
<dbReference type="PATRIC" id="fig|544718.51.peg.19"/>
<comment type="caution">
    <text evidence="1">The sequence shown here is derived from an EMBL/GenBank/DDBJ whole genome shotgun (WGS) entry which is preliminary data.</text>
</comment>
<gene>
    <name evidence="1" type="ORF">AAX29_00019</name>
</gene>
<dbReference type="Proteomes" id="UP000093281">
    <property type="component" value="Unassembled WGS sequence"/>
</dbReference>
<dbReference type="OrthoDB" id="5366228at2"/>
<evidence type="ECO:0000313" key="1">
    <source>
        <dbReference type="EMBL" id="OCM00029.1"/>
    </source>
</evidence>
<protein>
    <submittedName>
        <fullName evidence="1">Uncharacterized protein</fullName>
    </submittedName>
</protein>
<accession>A0A1C0B8U7</accession>
<name>A0A1C0B8U7_9BACT</name>
<reference evidence="2" key="1">
    <citation type="submission" date="2015-05" db="EMBL/GenBank/DDBJ databases">
        <authorList>
            <person name="Rovetto F."/>
            <person name="Cocolin L."/>
            <person name="Illeghems K."/>
            <person name="Van Nieuwerburgh F."/>
            <person name="Houf K."/>
        </authorList>
    </citation>
    <scope>NUCLEOTIDE SEQUENCE [LARGE SCALE GENOMIC DNA]</scope>
    <source>
        <strain evidence="2">DU22</strain>
    </source>
</reference>
<evidence type="ECO:0000313" key="2">
    <source>
        <dbReference type="Proteomes" id="UP000093281"/>
    </source>
</evidence>
<dbReference type="RefSeq" id="WP_066185162.1">
    <property type="nucleotide sequence ID" value="NZ_LCUJ01000001.1"/>
</dbReference>
<dbReference type="AlphaFoldDB" id="A0A1C0B8U7"/>